<evidence type="ECO:0000313" key="5">
    <source>
        <dbReference type="Proteomes" id="UP001310022"/>
    </source>
</evidence>
<evidence type="ECO:0000256" key="2">
    <source>
        <dbReference type="ARBA" id="ARBA00023235"/>
    </source>
</evidence>
<sequence>MKHFLILLLCLGPALVSQAQYQPTSTFLTQPESAIDFVKAVADFHLRLEDQKDGGFYTFAGADGQPRFPQNRGFEDYSFKSLCAISRTAYAFGKAFQLTGEVKYLQAAQKALTYLNNYGWDQTYGGWYFTRDIDAQKSFGAPWNPEEKWTFQQEYALVGPTAMFEATAGTPTPYSEETTEMLAKGLKALDDYIWDSRSQYLGYFERAGENWSNPTGKGFTATIDGINTHTASLALMGYSDAIEERYLRLSENAEEYLAGNVNKSGIKLGFPENFNNNWEVKWGSTKTGIGHILKTAWCLSRASIFFDDAEFQQAADKILIQILDPSKKAIDHERGGPFLTLNWKTGEITDKRKNHWVMEQAFTSGLSNYYNTTEEEHQWAYLELADRAMGFFETHMLHPSLGISYPTTSQYGTPTQDDLADMFKAGFHDAELGYFIYLYTSAYYHGKTFDLYYYLKGEKGQTVQIAPLEMQAGALKLEAVQYQNTPYTAFEASSNTLKFPEAKEGVFKLTFRPQSKSNPVLATEQPPTLKVSPTVFNKTVRINSGNLETACFIDLNGRQYEAGITNAQRHSVIEAKEQLPPGILYLQVQKAGVLHRFKLIQQ</sequence>
<keyword evidence="5" id="KW-1185">Reference proteome</keyword>
<dbReference type="InterPro" id="IPR012341">
    <property type="entry name" value="6hp_glycosidase-like_sf"/>
</dbReference>
<dbReference type="SUPFAM" id="SSF48208">
    <property type="entry name" value="Six-hairpin glycosidases"/>
    <property type="match status" value="1"/>
</dbReference>
<accession>A0AAN4W2V7</accession>
<protein>
    <recommendedName>
        <fullName evidence="6">N-acylglucosamine 2-epimerase</fullName>
    </recommendedName>
</protein>
<feature type="signal peptide" evidence="3">
    <location>
        <begin position="1"/>
        <end position="19"/>
    </location>
</feature>
<dbReference type="Pfam" id="PF07221">
    <property type="entry name" value="GlcNAc_2-epim"/>
    <property type="match status" value="1"/>
</dbReference>
<comment type="caution">
    <text evidence="4">The sequence shown here is derived from an EMBL/GenBank/DDBJ whole genome shotgun (WGS) entry which is preliminary data.</text>
</comment>
<keyword evidence="2" id="KW-0413">Isomerase</keyword>
<dbReference type="InterPro" id="IPR008928">
    <property type="entry name" value="6-hairpin_glycosidase_sf"/>
</dbReference>
<evidence type="ECO:0000313" key="4">
    <source>
        <dbReference type="EMBL" id="GJM64328.1"/>
    </source>
</evidence>
<proteinExistence type="inferred from homology"/>
<comment type="similarity">
    <text evidence="1">Belongs to the N-acylglucosamine 2-epimerase family.</text>
</comment>
<name>A0AAN4W2V7_9BACT</name>
<feature type="chain" id="PRO_5042856630" description="N-acylglucosamine 2-epimerase" evidence="3">
    <location>
        <begin position="20"/>
        <end position="602"/>
    </location>
</feature>
<dbReference type="RefSeq" id="WP_338239396.1">
    <property type="nucleotide sequence ID" value="NZ_BQKE01000005.1"/>
</dbReference>
<dbReference type="EMBL" id="BQKE01000005">
    <property type="protein sequence ID" value="GJM64328.1"/>
    <property type="molecule type" value="Genomic_DNA"/>
</dbReference>
<dbReference type="Proteomes" id="UP001310022">
    <property type="component" value="Unassembled WGS sequence"/>
</dbReference>
<dbReference type="GO" id="GO:0005975">
    <property type="term" value="P:carbohydrate metabolic process"/>
    <property type="evidence" value="ECO:0007669"/>
    <property type="project" value="InterPro"/>
</dbReference>
<gene>
    <name evidence="4" type="ORF">PEDI_48800</name>
</gene>
<evidence type="ECO:0000256" key="3">
    <source>
        <dbReference type="SAM" id="SignalP"/>
    </source>
</evidence>
<dbReference type="InterPro" id="IPR010819">
    <property type="entry name" value="AGE/CE"/>
</dbReference>
<evidence type="ECO:0008006" key="6">
    <source>
        <dbReference type="Google" id="ProtNLM"/>
    </source>
</evidence>
<evidence type="ECO:0000256" key="1">
    <source>
        <dbReference type="ARBA" id="ARBA00008558"/>
    </source>
</evidence>
<dbReference type="GO" id="GO:0016853">
    <property type="term" value="F:isomerase activity"/>
    <property type="evidence" value="ECO:0007669"/>
    <property type="project" value="UniProtKB-KW"/>
</dbReference>
<dbReference type="Gene3D" id="1.50.10.10">
    <property type="match status" value="1"/>
</dbReference>
<dbReference type="PANTHER" id="PTHR15108">
    <property type="entry name" value="N-ACYLGLUCOSAMINE-2-EPIMERASE"/>
    <property type="match status" value="1"/>
</dbReference>
<dbReference type="AlphaFoldDB" id="A0AAN4W2V7"/>
<keyword evidence="3" id="KW-0732">Signal</keyword>
<organism evidence="4 5">
    <name type="scientific">Persicobacter diffluens</name>
    <dbReference type="NCBI Taxonomy" id="981"/>
    <lineage>
        <taxon>Bacteria</taxon>
        <taxon>Pseudomonadati</taxon>
        <taxon>Bacteroidota</taxon>
        <taxon>Cytophagia</taxon>
        <taxon>Cytophagales</taxon>
        <taxon>Persicobacteraceae</taxon>
        <taxon>Persicobacter</taxon>
    </lineage>
</organism>
<reference evidence="4 5" key="1">
    <citation type="submission" date="2021-12" db="EMBL/GenBank/DDBJ databases">
        <title>Genome sequencing of bacteria with rrn-lacking chromosome and rrn-plasmid.</title>
        <authorList>
            <person name="Anda M."/>
            <person name="Iwasaki W."/>
        </authorList>
    </citation>
    <scope>NUCLEOTIDE SEQUENCE [LARGE SCALE GENOMIC DNA]</scope>
    <source>
        <strain evidence="4 5">NBRC 15940</strain>
    </source>
</reference>